<feature type="transmembrane region" description="Helical" evidence="6">
    <location>
        <begin position="77"/>
        <end position="95"/>
    </location>
</feature>
<dbReference type="Proteomes" id="UP001301140">
    <property type="component" value="Unassembled WGS sequence"/>
</dbReference>
<evidence type="ECO:0000256" key="1">
    <source>
        <dbReference type="ARBA" id="ARBA00004651"/>
    </source>
</evidence>
<sequence>MAVDPMGLLALQVAPFALSASITPGPNNLLVMASASRFGLRPTLPHMLGILAGFPAMLVAVGLGIAPAFERMPQLHLALQIAGILYLVYLAWRIGLAGGPAEARGSGRPLSFLQAALFQWINPKAWAMALGSLATYTSVGGELLGEVTIIAGVFALAAAPSIACWALLGDRIRRLLQTPATRRLFNWAMALLILASLLPALRSLLAAF</sequence>
<dbReference type="PANTHER" id="PTHR30086:SF20">
    <property type="entry name" value="ARGININE EXPORTER PROTEIN ARGO-RELATED"/>
    <property type="match status" value="1"/>
</dbReference>
<evidence type="ECO:0000256" key="2">
    <source>
        <dbReference type="ARBA" id="ARBA00022475"/>
    </source>
</evidence>
<proteinExistence type="predicted"/>
<dbReference type="PANTHER" id="PTHR30086">
    <property type="entry name" value="ARGININE EXPORTER PROTEIN ARGO"/>
    <property type="match status" value="1"/>
</dbReference>
<keyword evidence="8" id="KW-1185">Reference proteome</keyword>
<dbReference type="Pfam" id="PF01810">
    <property type="entry name" value="LysE"/>
    <property type="match status" value="1"/>
</dbReference>
<dbReference type="InterPro" id="IPR001123">
    <property type="entry name" value="LeuE-type"/>
</dbReference>
<keyword evidence="2" id="KW-1003">Cell membrane</keyword>
<keyword evidence="3 6" id="KW-0812">Transmembrane</keyword>
<evidence type="ECO:0000256" key="5">
    <source>
        <dbReference type="ARBA" id="ARBA00023136"/>
    </source>
</evidence>
<evidence type="ECO:0000313" key="7">
    <source>
        <dbReference type="EMBL" id="MDF1586306.1"/>
    </source>
</evidence>
<organism evidence="7 8">
    <name type="scientific">Marinimicrococcus flavescens</name>
    <dbReference type="NCBI Taxonomy" id="3031815"/>
    <lineage>
        <taxon>Bacteria</taxon>
        <taxon>Pseudomonadati</taxon>
        <taxon>Pseudomonadota</taxon>
        <taxon>Alphaproteobacteria</taxon>
        <taxon>Geminicoccales</taxon>
        <taxon>Geminicoccaceae</taxon>
        <taxon>Marinimicrococcus</taxon>
    </lineage>
</organism>
<name>A0AAP3XQL0_9PROT</name>
<evidence type="ECO:0000256" key="4">
    <source>
        <dbReference type="ARBA" id="ARBA00022989"/>
    </source>
</evidence>
<feature type="transmembrane region" description="Helical" evidence="6">
    <location>
        <begin position="147"/>
        <end position="168"/>
    </location>
</feature>
<evidence type="ECO:0000256" key="6">
    <source>
        <dbReference type="SAM" id="Phobius"/>
    </source>
</evidence>
<dbReference type="EMBL" id="JARGEQ010000082">
    <property type="protein sequence ID" value="MDF1586306.1"/>
    <property type="molecule type" value="Genomic_DNA"/>
</dbReference>
<comment type="caution">
    <text evidence="7">The sequence shown here is derived from an EMBL/GenBank/DDBJ whole genome shotgun (WGS) entry which is preliminary data.</text>
</comment>
<evidence type="ECO:0000313" key="8">
    <source>
        <dbReference type="Proteomes" id="UP001301140"/>
    </source>
</evidence>
<gene>
    <name evidence="7" type="ORF">PZ740_07895</name>
</gene>
<comment type="subcellular location">
    <subcellularLocation>
        <location evidence="1">Cell membrane</location>
        <topology evidence="1">Multi-pass membrane protein</topology>
    </subcellularLocation>
</comment>
<reference evidence="7 8" key="1">
    <citation type="submission" date="2023-03" db="EMBL/GenBank/DDBJ databases">
        <title>YIM 152171 draft genome.</title>
        <authorList>
            <person name="Yang Z."/>
        </authorList>
    </citation>
    <scope>NUCLEOTIDE SEQUENCE [LARGE SCALE GENOMIC DNA]</scope>
    <source>
        <strain evidence="7 8">YIM 152171</strain>
    </source>
</reference>
<protein>
    <submittedName>
        <fullName evidence="7">LysE family translocator</fullName>
    </submittedName>
</protein>
<feature type="transmembrane region" description="Helical" evidence="6">
    <location>
        <begin position="184"/>
        <end position="205"/>
    </location>
</feature>
<keyword evidence="4 6" id="KW-1133">Transmembrane helix</keyword>
<keyword evidence="5 6" id="KW-0472">Membrane</keyword>
<dbReference type="GO" id="GO:0005886">
    <property type="term" value="C:plasma membrane"/>
    <property type="evidence" value="ECO:0007669"/>
    <property type="project" value="UniProtKB-SubCell"/>
</dbReference>
<dbReference type="AlphaFoldDB" id="A0AAP3XQL0"/>
<feature type="transmembrane region" description="Helical" evidence="6">
    <location>
        <begin position="43"/>
        <end position="65"/>
    </location>
</feature>
<dbReference type="RefSeq" id="WP_327788723.1">
    <property type="nucleotide sequence ID" value="NZ_JARGEQ010000082.1"/>
</dbReference>
<dbReference type="GO" id="GO:0033228">
    <property type="term" value="P:cysteine export across plasma membrane"/>
    <property type="evidence" value="ECO:0007669"/>
    <property type="project" value="TreeGrafter"/>
</dbReference>
<accession>A0AAP3XQL0</accession>
<evidence type="ECO:0000256" key="3">
    <source>
        <dbReference type="ARBA" id="ARBA00022692"/>
    </source>
</evidence>
<dbReference type="GO" id="GO:0015171">
    <property type="term" value="F:amino acid transmembrane transporter activity"/>
    <property type="evidence" value="ECO:0007669"/>
    <property type="project" value="TreeGrafter"/>
</dbReference>